<proteinExistence type="predicted"/>
<dbReference type="InterPro" id="IPR036412">
    <property type="entry name" value="HAD-like_sf"/>
</dbReference>
<sequence>MFDDCLRERPAREGAAYVPFDAVHDYGESVNGRPREDGVRTFLAARGVRLPEGAPDGQPRTQTVNGPGTRKNNFLVATVAAGRAPAVDEDAAAVLEDALAGAEAGRTGRFGLVVGVAGVGQAEHLRAHGADVVVRDLDELLEAR</sequence>
<dbReference type="HOGENOM" id="CLU_1795330_0_0_11"/>
<reference evidence="2" key="3">
    <citation type="submission" date="2015-08" db="EMBL/GenBank/DDBJ databases">
        <authorList>
            <person name="Weber T."/>
            <person name="Iftime D."/>
        </authorList>
    </citation>
    <scope>NUCLEOTIDE SEQUENCE</scope>
    <source>
        <strain evidence="2">Tu 365</strain>
    </source>
</reference>
<reference evidence="4" key="1">
    <citation type="submission" date="2012-10" db="EMBL/GenBank/DDBJ databases">
        <title>The complete genome sequence of Streptomyces collinus Tu 365.</title>
        <authorList>
            <person name="Ruckert C."/>
            <person name="Szczepanowski R."/>
            <person name="Goesmann A."/>
            <person name="Pross E.K."/>
            <person name="Musiol E.M."/>
            <person name="Blin K."/>
            <person name="Wohlleben W."/>
            <person name="Puhler A."/>
            <person name="Weber T."/>
            <person name="Kalinowski J."/>
        </authorList>
    </citation>
    <scope>NUCLEOTIDE SEQUENCE [LARGE SCALE GENOMIC DNA]</scope>
    <source>
        <strain evidence="4">DSM 40733 / Tue 365</strain>
    </source>
</reference>
<keyword evidence="4" id="KW-1185">Reference proteome</keyword>
<dbReference type="AlphaFoldDB" id="S5UK28"/>
<dbReference type="KEGG" id="sci:B446_33435"/>
<accession>S5UK28</accession>
<dbReference type="InterPro" id="IPR023198">
    <property type="entry name" value="PGP-like_dom2"/>
</dbReference>
<dbReference type="EMBL" id="CP006259">
    <property type="protein sequence ID" value="AGS73491.1"/>
    <property type="molecule type" value="Genomic_DNA"/>
</dbReference>
<dbReference type="EMBL" id="CP006259">
    <property type="protein sequence ID" value="AGS67203.1"/>
    <property type="molecule type" value="Genomic_DNA"/>
</dbReference>
<dbReference type="Gene3D" id="1.10.150.240">
    <property type="entry name" value="Putative phosphatase, domain 2"/>
    <property type="match status" value="1"/>
</dbReference>
<dbReference type="eggNOG" id="COG0637">
    <property type="taxonomic scope" value="Bacteria"/>
</dbReference>
<evidence type="ECO:0000313" key="3">
    <source>
        <dbReference type="EMBL" id="AGS73491.1"/>
    </source>
</evidence>
<evidence type="ECO:0000313" key="4">
    <source>
        <dbReference type="Proteomes" id="UP000015423"/>
    </source>
</evidence>
<dbReference type="KEGG" id="sci:B446_01855"/>
<gene>
    <name evidence="2" type="ORF">B446_01855</name>
    <name evidence="3" type="ORF">B446_33435</name>
</gene>
<evidence type="ECO:0000256" key="1">
    <source>
        <dbReference type="SAM" id="MobiDB-lite"/>
    </source>
</evidence>
<protein>
    <submittedName>
        <fullName evidence="2">Hydrolase</fullName>
    </submittedName>
</protein>
<dbReference type="PATRIC" id="fig|1214242.5.peg.382"/>
<evidence type="ECO:0000313" key="2">
    <source>
        <dbReference type="EMBL" id="AGS67203.1"/>
    </source>
</evidence>
<reference evidence="2 4" key="2">
    <citation type="journal article" date="2013" name="J. Biotechnol.">
        <title>Complete genome sequence of the kirromycin producer Streptomyces collinus Tu 365 consisting of a linear chromosome and two linear plasmids.</title>
        <authorList>
            <person name="Ruckert C."/>
            <person name="Szczepanowski R."/>
            <person name="Albersmeier A."/>
            <person name="Goesmann A."/>
            <person name="Iftime D."/>
            <person name="Musiol E.M."/>
            <person name="Blin K."/>
            <person name="Wohlleben W."/>
            <person name="Puhler A."/>
            <person name="Kalinowski J."/>
            <person name="Weber T."/>
        </authorList>
    </citation>
    <scope>NUCLEOTIDE SEQUENCE [LARGE SCALE GENOMIC DNA]</scope>
    <source>
        <strain evidence="4">DSM 40733 / Tue 365</strain>
        <strain evidence="2">Tu 365</strain>
    </source>
</reference>
<name>S5UK28_STRC3</name>
<dbReference type="STRING" id="1214242.B446_01855"/>
<dbReference type="SUPFAM" id="SSF56784">
    <property type="entry name" value="HAD-like"/>
    <property type="match status" value="1"/>
</dbReference>
<organism evidence="2 4">
    <name type="scientific">Streptomyces collinus (strain DSM 40733 / Tue 365)</name>
    <dbReference type="NCBI Taxonomy" id="1214242"/>
    <lineage>
        <taxon>Bacteria</taxon>
        <taxon>Bacillati</taxon>
        <taxon>Actinomycetota</taxon>
        <taxon>Actinomycetes</taxon>
        <taxon>Kitasatosporales</taxon>
        <taxon>Streptomycetaceae</taxon>
        <taxon>Streptomyces</taxon>
    </lineage>
</organism>
<keyword evidence="2" id="KW-0378">Hydrolase</keyword>
<dbReference type="Proteomes" id="UP000015423">
    <property type="component" value="Chromosome"/>
</dbReference>
<feature type="region of interest" description="Disordered" evidence="1">
    <location>
        <begin position="50"/>
        <end position="70"/>
    </location>
</feature>
<feature type="compositionally biased region" description="Polar residues" evidence="1">
    <location>
        <begin position="59"/>
        <end position="70"/>
    </location>
</feature>
<dbReference type="GO" id="GO:0016787">
    <property type="term" value="F:hydrolase activity"/>
    <property type="evidence" value="ECO:0007669"/>
    <property type="project" value="UniProtKB-KW"/>
</dbReference>